<evidence type="ECO:0000313" key="2">
    <source>
        <dbReference type="Proteomes" id="UP000653674"/>
    </source>
</evidence>
<reference evidence="1" key="1">
    <citation type="submission" date="2021-01" db="EMBL/GenBank/DDBJ databases">
        <title>Whole genome shotgun sequence of Planosporangium flavigriseum NBRC 105377.</title>
        <authorList>
            <person name="Komaki H."/>
            <person name="Tamura T."/>
        </authorList>
    </citation>
    <scope>NUCLEOTIDE SEQUENCE</scope>
    <source>
        <strain evidence="1">NBRC 105377</strain>
    </source>
</reference>
<dbReference type="RefSeq" id="WP_168075212.1">
    <property type="nucleotide sequence ID" value="NZ_BAAAQJ010000019.1"/>
</dbReference>
<accession>A0A8J3PR71</accession>
<protein>
    <submittedName>
        <fullName evidence="1">Uncharacterized protein</fullName>
    </submittedName>
</protein>
<keyword evidence="2" id="KW-1185">Reference proteome</keyword>
<gene>
    <name evidence="1" type="ORF">Pfl04_52300</name>
</gene>
<dbReference type="AlphaFoldDB" id="A0A8J3PR71"/>
<organism evidence="1 2">
    <name type="scientific">Planosporangium flavigriseum</name>
    <dbReference type="NCBI Taxonomy" id="373681"/>
    <lineage>
        <taxon>Bacteria</taxon>
        <taxon>Bacillati</taxon>
        <taxon>Actinomycetota</taxon>
        <taxon>Actinomycetes</taxon>
        <taxon>Micromonosporales</taxon>
        <taxon>Micromonosporaceae</taxon>
        <taxon>Planosporangium</taxon>
    </lineage>
</organism>
<sequence>MVAGKSVASGVALAADRQDDYNLEAAREGTRSFPFYGQHQAGIATPP</sequence>
<comment type="caution">
    <text evidence="1">The sequence shown here is derived from an EMBL/GenBank/DDBJ whole genome shotgun (WGS) entry which is preliminary data.</text>
</comment>
<dbReference type="Proteomes" id="UP000653674">
    <property type="component" value="Unassembled WGS sequence"/>
</dbReference>
<proteinExistence type="predicted"/>
<name>A0A8J3PR71_9ACTN</name>
<evidence type="ECO:0000313" key="1">
    <source>
        <dbReference type="EMBL" id="GIG76826.1"/>
    </source>
</evidence>
<dbReference type="EMBL" id="BONU01000088">
    <property type="protein sequence ID" value="GIG76826.1"/>
    <property type="molecule type" value="Genomic_DNA"/>
</dbReference>